<dbReference type="SUPFAM" id="SSF53474">
    <property type="entry name" value="alpha/beta-Hydrolases"/>
    <property type="match status" value="1"/>
</dbReference>
<dbReference type="EMBL" id="LAZR01000068">
    <property type="protein sequence ID" value="KKN95794.1"/>
    <property type="molecule type" value="Genomic_DNA"/>
</dbReference>
<dbReference type="InterPro" id="IPR029058">
    <property type="entry name" value="AB_hydrolase_fold"/>
</dbReference>
<sequence length="303" mass="32541">MHVTDPEVLRFIADTEAAYPAEANGATAQDNRRMYDAMCAVFRASRPAGLPVRDESVAGVPVRRYTPEGAHARPFLLYSHGGGFVVGGLDSHDDVCAELAVATGCEVISVDYRLAPEHLFPAQIDDVAAVWSVEAADGRQGIAIGDSAGGNLSAGLCFRMRRTGGPMPLAQVLIYPGLGGDMDAPSYIDNAEAPMLRTQDLKTYAGMLTGGDMELRRSNPEISPLVAQSFAGLPPAFIVTADIDPLRDDGPAYLKALQAEGIDAEWRNEPQLIHGYLRARHSSARAAESFRVICNWINAFLAR</sequence>
<gene>
    <name evidence="3" type="ORF">LCGC14_0172930</name>
</gene>
<proteinExistence type="predicted"/>
<reference evidence="3" key="1">
    <citation type="journal article" date="2015" name="Nature">
        <title>Complex archaea that bridge the gap between prokaryotes and eukaryotes.</title>
        <authorList>
            <person name="Spang A."/>
            <person name="Saw J.H."/>
            <person name="Jorgensen S.L."/>
            <person name="Zaremba-Niedzwiedzka K."/>
            <person name="Martijn J."/>
            <person name="Lind A.E."/>
            <person name="van Eijk R."/>
            <person name="Schleper C."/>
            <person name="Guy L."/>
            <person name="Ettema T.J."/>
        </authorList>
    </citation>
    <scope>NUCLEOTIDE SEQUENCE</scope>
</reference>
<dbReference type="PANTHER" id="PTHR48081">
    <property type="entry name" value="AB HYDROLASE SUPERFAMILY PROTEIN C4A8.06C"/>
    <property type="match status" value="1"/>
</dbReference>
<organism evidence="3">
    <name type="scientific">marine sediment metagenome</name>
    <dbReference type="NCBI Taxonomy" id="412755"/>
    <lineage>
        <taxon>unclassified sequences</taxon>
        <taxon>metagenomes</taxon>
        <taxon>ecological metagenomes</taxon>
    </lineage>
</organism>
<keyword evidence="1" id="KW-0378">Hydrolase</keyword>
<protein>
    <recommendedName>
        <fullName evidence="2">Alpha/beta hydrolase fold-3 domain-containing protein</fullName>
    </recommendedName>
</protein>
<evidence type="ECO:0000259" key="2">
    <source>
        <dbReference type="Pfam" id="PF07859"/>
    </source>
</evidence>
<dbReference type="InterPro" id="IPR050300">
    <property type="entry name" value="GDXG_lipolytic_enzyme"/>
</dbReference>
<dbReference type="GO" id="GO:0016787">
    <property type="term" value="F:hydrolase activity"/>
    <property type="evidence" value="ECO:0007669"/>
    <property type="project" value="UniProtKB-KW"/>
</dbReference>
<dbReference type="AlphaFoldDB" id="A0A0F9UVR2"/>
<accession>A0A0F9UVR2</accession>
<dbReference type="Gene3D" id="3.40.50.1820">
    <property type="entry name" value="alpha/beta hydrolase"/>
    <property type="match status" value="1"/>
</dbReference>
<evidence type="ECO:0000256" key="1">
    <source>
        <dbReference type="ARBA" id="ARBA00022801"/>
    </source>
</evidence>
<dbReference type="InterPro" id="IPR013094">
    <property type="entry name" value="AB_hydrolase_3"/>
</dbReference>
<dbReference type="PANTHER" id="PTHR48081:SF8">
    <property type="entry name" value="ALPHA_BETA HYDROLASE FOLD-3 DOMAIN-CONTAINING PROTEIN-RELATED"/>
    <property type="match status" value="1"/>
</dbReference>
<evidence type="ECO:0000313" key="3">
    <source>
        <dbReference type="EMBL" id="KKN95794.1"/>
    </source>
</evidence>
<dbReference type="Pfam" id="PF07859">
    <property type="entry name" value="Abhydrolase_3"/>
    <property type="match status" value="1"/>
</dbReference>
<name>A0A0F9UVR2_9ZZZZ</name>
<comment type="caution">
    <text evidence="3">The sequence shown here is derived from an EMBL/GenBank/DDBJ whole genome shotgun (WGS) entry which is preliminary data.</text>
</comment>
<feature type="domain" description="Alpha/beta hydrolase fold-3" evidence="2">
    <location>
        <begin position="76"/>
        <end position="277"/>
    </location>
</feature>